<name>A0A9X2CER6_9GAMM</name>
<dbReference type="EMBL" id="JAKILB010000001">
    <property type="protein sequence ID" value="MCL1137131.1"/>
    <property type="molecule type" value="Genomic_DNA"/>
</dbReference>
<dbReference type="GO" id="GO:0035438">
    <property type="term" value="F:cyclic-di-GMP binding"/>
    <property type="evidence" value="ECO:0007669"/>
    <property type="project" value="InterPro"/>
</dbReference>
<proteinExistence type="predicted"/>
<dbReference type="Pfam" id="PF07238">
    <property type="entry name" value="PilZ"/>
    <property type="match status" value="1"/>
</dbReference>
<evidence type="ECO:0000313" key="2">
    <source>
        <dbReference type="EMBL" id="MCL1137131.1"/>
    </source>
</evidence>
<organism evidence="2 3">
    <name type="scientific">Shewanella pneumatophori</name>
    <dbReference type="NCBI Taxonomy" id="314092"/>
    <lineage>
        <taxon>Bacteria</taxon>
        <taxon>Pseudomonadati</taxon>
        <taxon>Pseudomonadota</taxon>
        <taxon>Gammaproteobacteria</taxon>
        <taxon>Alteromonadales</taxon>
        <taxon>Shewanellaceae</taxon>
        <taxon>Shewanella</taxon>
    </lineage>
</organism>
<evidence type="ECO:0000259" key="1">
    <source>
        <dbReference type="Pfam" id="PF07238"/>
    </source>
</evidence>
<gene>
    <name evidence="2" type="ORF">L2740_00875</name>
</gene>
<dbReference type="AlphaFoldDB" id="A0A9X2CER6"/>
<dbReference type="RefSeq" id="WP_248948066.1">
    <property type="nucleotide sequence ID" value="NZ_JAKILB010000001.1"/>
</dbReference>
<dbReference type="Proteomes" id="UP001139293">
    <property type="component" value="Unassembled WGS sequence"/>
</dbReference>
<sequence>MANLVVKFESLQQLYRAYMPFIKPIGMFITTTQSFTLGQEVRVSYQLPAMNQVYDFSGSVVWINPLGASGGRPAGVGVKILTEPDFHKHHIEQLLSSELASADLTSTM</sequence>
<comment type="caution">
    <text evidence="2">The sequence shown here is derived from an EMBL/GenBank/DDBJ whole genome shotgun (WGS) entry which is preliminary data.</text>
</comment>
<protein>
    <submittedName>
        <fullName evidence="2">PilZ domain-containing protein</fullName>
    </submittedName>
</protein>
<keyword evidence="3" id="KW-1185">Reference proteome</keyword>
<evidence type="ECO:0000313" key="3">
    <source>
        <dbReference type="Proteomes" id="UP001139293"/>
    </source>
</evidence>
<dbReference type="InterPro" id="IPR009875">
    <property type="entry name" value="PilZ_domain"/>
</dbReference>
<feature type="domain" description="PilZ" evidence="1">
    <location>
        <begin position="4"/>
        <end position="95"/>
    </location>
</feature>
<accession>A0A9X2CER6</accession>
<reference evidence="2" key="1">
    <citation type="submission" date="2022-01" db="EMBL/GenBank/DDBJ databases">
        <title>Whole genome-based taxonomy of the Shewanellaceae.</title>
        <authorList>
            <person name="Martin-Rodriguez A.J."/>
        </authorList>
    </citation>
    <scope>NUCLEOTIDE SEQUENCE</scope>
    <source>
        <strain evidence="2">KCTC 23973</strain>
    </source>
</reference>
<dbReference type="Gene3D" id="2.40.10.220">
    <property type="entry name" value="predicted glycosyltransferase like domains"/>
    <property type="match status" value="1"/>
</dbReference>